<keyword evidence="6" id="KW-0326">Glycosidase</keyword>
<keyword evidence="5" id="KW-0378">Hydrolase</keyword>
<dbReference type="Pfam" id="PF00332">
    <property type="entry name" value="Glyco_hydro_17"/>
    <property type="match status" value="1"/>
</dbReference>
<evidence type="ECO:0000256" key="5">
    <source>
        <dbReference type="ARBA" id="ARBA00022801"/>
    </source>
</evidence>
<reference evidence="10" key="1">
    <citation type="journal article" date="2024" name="IScience">
        <title>Strigolactones Initiate the Formation of Haustorium-like Structures in Castilleja.</title>
        <authorList>
            <person name="Buerger M."/>
            <person name="Peterson D."/>
            <person name="Chory J."/>
        </authorList>
    </citation>
    <scope>NUCLEOTIDE SEQUENCE [LARGE SCALE GENOMIC DNA]</scope>
</reference>
<feature type="chain" id="PRO_5044787080" description="glucan endo-1,3-beta-D-glucosidase" evidence="8">
    <location>
        <begin position="21"/>
        <end position="406"/>
    </location>
</feature>
<dbReference type="EC" id="3.2.1.39" evidence="3"/>
<keyword evidence="10" id="KW-1185">Reference proteome</keyword>
<accession>A0ABD3ERY7</accession>
<feature type="signal peptide" evidence="8">
    <location>
        <begin position="1"/>
        <end position="20"/>
    </location>
</feature>
<dbReference type="InterPro" id="IPR000490">
    <property type="entry name" value="Glyco_hydro_17"/>
</dbReference>
<comment type="similarity">
    <text evidence="2 7">Belongs to the glycosyl hydrolase 17 family.</text>
</comment>
<dbReference type="GO" id="GO:0042973">
    <property type="term" value="F:glucan endo-1,3-beta-D-glucosidase activity"/>
    <property type="evidence" value="ECO:0007669"/>
    <property type="project" value="UniProtKB-EC"/>
</dbReference>
<proteinExistence type="inferred from homology"/>
<dbReference type="SUPFAM" id="SSF51445">
    <property type="entry name" value="(Trans)glycosidases"/>
    <property type="match status" value="1"/>
</dbReference>
<gene>
    <name evidence="9" type="ORF">CASFOL_000250</name>
</gene>
<evidence type="ECO:0000256" key="4">
    <source>
        <dbReference type="ARBA" id="ARBA00022729"/>
    </source>
</evidence>
<name>A0ABD3ERY7_9LAMI</name>
<evidence type="ECO:0000313" key="9">
    <source>
        <dbReference type="EMBL" id="KAL3655854.1"/>
    </source>
</evidence>
<evidence type="ECO:0000256" key="3">
    <source>
        <dbReference type="ARBA" id="ARBA00012780"/>
    </source>
</evidence>
<keyword evidence="4 8" id="KW-0732">Signal</keyword>
<evidence type="ECO:0000256" key="1">
    <source>
        <dbReference type="ARBA" id="ARBA00000382"/>
    </source>
</evidence>
<evidence type="ECO:0000313" key="10">
    <source>
        <dbReference type="Proteomes" id="UP001632038"/>
    </source>
</evidence>
<dbReference type="InterPro" id="IPR017853">
    <property type="entry name" value="GH"/>
</dbReference>
<dbReference type="Proteomes" id="UP001632038">
    <property type="component" value="Unassembled WGS sequence"/>
</dbReference>
<dbReference type="EMBL" id="JAVIJP010000001">
    <property type="protein sequence ID" value="KAL3655854.1"/>
    <property type="molecule type" value="Genomic_DNA"/>
</dbReference>
<evidence type="ECO:0000256" key="6">
    <source>
        <dbReference type="ARBA" id="ARBA00023295"/>
    </source>
</evidence>
<evidence type="ECO:0000256" key="2">
    <source>
        <dbReference type="ARBA" id="ARBA00008773"/>
    </source>
</evidence>
<organism evidence="9 10">
    <name type="scientific">Castilleja foliolosa</name>
    <dbReference type="NCBI Taxonomy" id="1961234"/>
    <lineage>
        <taxon>Eukaryota</taxon>
        <taxon>Viridiplantae</taxon>
        <taxon>Streptophyta</taxon>
        <taxon>Embryophyta</taxon>
        <taxon>Tracheophyta</taxon>
        <taxon>Spermatophyta</taxon>
        <taxon>Magnoliopsida</taxon>
        <taxon>eudicotyledons</taxon>
        <taxon>Gunneridae</taxon>
        <taxon>Pentapetalae</taxon>
        <taxon>asterids</taxon>
        <taxon>lamiids</taxon>
        <taxon>Lamiales</taxon>
        <taxon>Orobanchaceae</taxon>
        <taxon>Pedicularideae</taxon>
        <taxon>Castillejinae</taxon>
        <taxon>Castilleja</taxon>
    </lineage>
</organism>
<dbReference type="FunFam" id="3.20.20.80:FF:000005">
    <property type="entry name" value="Glucan endo-1,3-beta-glucosidase 14"/>
    <property type="match status" value="1"/>
</dbReference>
<dbReference type="Gene3D" id="3.20.20.80">
    <property type="entry name" value="Glycosidases"/>
    <property type="match status" value="1"/>
</dbReference>
<dbReference type="AlphaFoldDB" id="A0ABD3ERY7"/>
<evidence type="ECO:0000256" key="7">
    <source>
        <dbReference type="RuleBase" id="RU004335"/>
    </source>
</evidence>
<comment type="caution">
    <text evidence="9">The sequence shown here is derived from an EMBL/GenBank/DDBJ whole genome shotgun (WGS) entry which is preliminary data.</text>
</comment>
<evidence type="ECO:0000256" key="8">
    <source>
        <dbReference type="SAM" id="SignalP"/>
    </source>
</evidence>
<sequence>MASKKTLLLLLLFLISVASSFFTAAYGGGLAINYGQIANNLPDPQSVVPLIKSIHAARLRLYDADKRVLSAFANTNVELTVGIGNEYLDQLRDPSKALDWVNSNVKCYLPATKITTISVGNEALTSNDTAFSPSNLLPAMESIHQALVSLKLDKQVMVTTAHNFGVLEVSYPPSAGKFRGDLGQAMTGILDFHCKTGSPFMINAYPFFAYRGEPNRISLKFVLFQGDGFVDTGSNLKYDNMFLAQIDAAHSAMEKLGYKNVCLQVAETGWPSAGDRDEAGATPDNARTYNLNLLKLIGSKKGTPMRPNLDLNVYIFALFNENQKQGPASERNFGLFYPNMTAVYDLGFTKTGSGGSSGGKSPPFSPAILSPSGGYFPIDDAERLNSGGALLLLLCLQISFFLALQV</sequence>
<protein>
    <recommendedName>
        <fullName evidence="3">glucan endo-1,3-beta-D-glucosidase</fullName>
        <ecNumber evidence="3">3.2.1.39</ecNumber>
    </recommendedName>
</protein>
<dbReference type="PANTHER" id="PTHR32227">
    <property type="entry name" value="GLUCAN ENDO-1,3-BETA-GLUCOSIDASE BG1-RELATED-RELATED"/>
    <property type="match status" value="1"/>
</dbReference>
<comment type="catalytic activity">
    <reaction evidence="1">
        <text>Hydrolysis of (1-&gt;3)-beta-D-glucosidic linkages in (1-&gt;3)-beta-D-glucans.</text>
        <dbReference type="EC" id="3.2.1.39"/>
    </reaction>
</comment>
<dbReference type="InterPro" id="IPR044965">
    <property type="entry name" value="Glyco_hydro_17_plant"/>
</dbReference>